<feature type="domain" description="DUF551" evidence="1">
    <location>
        <begin position="48"/>
        <end position="114"/>
    </location>
</feature>
<proteinExistence type="predicted"/>
<dbReference type="Pfam" id="PF04448">
    <property type="entry name" value="DUF551"/>
    <property type="match status" value="1"/>
</dbReference>
<comment type="caution">
    <text evidence="2">The sequence shown here is derived from an EMBL/GenBank/DDBJ whole genome shotgun (WGS) entry which is preliminary data.</text>
</comment>
<reference evidence="2 3" key="1">
    <citation type="submission" date="2018-09" db="EMBL/GenBank/DDBJ databases">
        <title>Draft genome sequence of Buttiauxella izardii CCUG 35510T.</title>
        <authorList>
            <person name="Salva-Serra F."/>
            <person name="Marathe N."/>
            <person name="Moore E."/>
            <person name="Stadler-Svensson L."/>
            <person name="Engstrom-Jakobsson H."/>
        </authorList>
    </citation>
    <scope>NUCLEOTIDE SEQUENCE [LARGE SCALE GENOMIC DNA]</scope>
    <source>
        <strain evidence="2 3">CCUG 35510</strain>
    </source>
</reference>
<dbReference type="Proteomes" id="UP000276295">
    <property type="component" value="Unassembled WGS sequence"/>
</dbReference>
<organism evidence="2 3">
    <name type="scientific">Buttiauxella izardii</name>
    <dbReference type="NCBI Taxonomy" id="82991"/>
    <lineage>
        <taxon>Bacteria</taxon>
        <taxon>Pseudomonadati</taxon>
        <taxon>Pseudomonadota</taxon>
        <taxon>Gammaproteobacteria</taxon>
        <taxon>Enterobacterales</taxon>
        <taxon>Enterobacteriaceae</taxon>
        <taxon>Buttiauxella</taxon>
    </lineage>
</organism>
<name>A0A3A5JX77_9ENTR</name>
<evidence type="ECO:0000313" key="2">
    <source>
        <dbReference type="EMBL" id="RJT26883.1"/>
    </source>
</evidence>
<protein>
    <submittedName>
        <fullName evidence="2">DUF551 domain-containing protein</fullName>
    </submittedName>
</protein>
<dbReference type="RefSeq" id="WP_120063452.1">
    <property type="nucleotide sequence ID" value="NZ_QZWH01000006.1"/>
</dbReference>
<sequence length="116" mass="12953">MGKVTFVVEFEDGKEPAVNGHTEILGGRLCRVAWLDVIALDDEGGCNSVRDCLPPANRHVLLFDANGEGWIIGWRSLWYGLGQVETGEWEWSFQIEGMTDLDITHWAPIPEGPEDL</sequence>
<dbReference type="InterPro" id="IPR007539">
    <property type="entry name" value="DUF551"/>
</dbReference>
<evidence type="ECO:0000313" key="3">
    <source>
        <dbReference type="Proteomes" id="UP000276295"/>
    </source>
</evidence>
<evidence type="ECO:0000259" key="1">
    <source>
        <dbReference type="Pfam" id="PF04448"/>
    </source>
</evidence>
<gene>
    <name evidence="2" type="ORF">D6029_03600</name>
</gene>
<keyword evidence="3" id="KW-1185">Reference proteome</keyword>
<dbReference type="OrthoDB" id="6524844at2"/>
<accession>A0A3A5JX77</accession>
<dbReference type="AlphaFoldDB" id="A0A3A5JX77"/>
<dbReference type="EMBL" id="QZWH01000006">
    <property type="protein sequence ID" value="RJT26883.1"/>
    <property type="molecule type" value="Genomic_DNA"/>
</dbReference>